<dbReference type="PANTHER" id="PTHR46512">
    <property type="entry name" value="PEPTIDYLPROLYL ISOMERASE"/>
    <property type="match status" value="1"/>
</dbReference>
<keyword evidence="6" id="KW-0812">Transmembrane</keyword>
<evidence type="ECO:0000256" key="5">
    <source>
        <dbReference type="SAM" id="MobiDB-lite"/>
    </source>
</evidence>
<dbReference type="Gene3D" id="3.10.50.40">
    <property type="match status" value="1"/>
</dbReference>
<evidence type="ECO:0000256" key="2">
    <source>
        <dbReference type="ARBA" id="ARBA00022737"/>
    </source>
</evidence>
<keyword evidence="3 4" id="KW-0802">TPR repeat</keyword>
<feature type="compositionally biased region" description="Basic and acidic residues" evidence="5">
    <location>
        <begin position="736"/>
        <end position="747"/>
    </location>
</feature>
<dbReference type="Gene3D" id="1.25.40.10">
    <property type="entry name" value="Tetratricopeptide repeat domain"/>
    <property type="match status" value="1"/>
</dbReference>
<dbReference type="InterPro" id="IPR046357">
    <property type="entry name" value="PPIase_dom_sf"/>
</dbReference>
<evidence type="ECO:0000256" key="3">
    <source>
        <dbReference type="ARBA" id="ARBA00022803"/>
    </source>
</evidence>
<feature type="compositionally biased region" description="Acidic residues" evidence="5">
    <location>
        <begin position="748"/>
        <end position="762"/>
    </location>
</feature>
<dbReference type="PROSITE" id="PS50005">
    <property type="entry name" value="TPR"/>
    <property type="match status" value="1"/>
</dbReference>
<dbReference type="EMBL" id="JBBJCI010000079">
    <property type="protein sequence ID" value="KAK7249400.1"/>
    <property type="molecule type" value="Genomic_DNA"/>
</dbReference>
<evidence type="ECO:0000256" key="4">
    <source>
        <dbReference type="PROSITE-ProRule" id="PRU00339"/>
    </source>
</evidence>
<proteinExistence type="predicted"/>
<accession>A0ABR1G888</accession>
<keyword evidence="6" id="KW-1133">Transmembrane helix</keyword>
<feature type="compositionally biased region" description="Basic and acidic residues" evidence="5">
    <location>
        <begin position="39"/>
        <end position="55"/>
    </location>
</feature>
<feature type="compositionally biased region" description="Basic and acidic residues" evidence="5">
    <location>
        <begin position="23"/>
        <end position="32"/>
    </location>
</feature>
<reference evidence="7 8" key="1">
    <citation type="submission" date="2024-03" db="EMBL/GenBank/DDBJ databases">
        <title>Aureococcus anophagefferens CCMP1851 and Kratosvirus quantuckense: Draft genome of a second virus-susceptible host strain in the model system.</title>
        <authorList>
            <person name="Chase E."/>
            <person name="Truchon A.R."/>
            <person name="Schepens W."/>
            <person name="Wilhelm S.W."/>
        </authorList>
    </citation>
    <scope>NUCLEOTIDE SEQUENCE [LARGE SCALE GENOMIC DNA]</scope>
    <source>
        <strain evidence="7 8">CCMP1851</strain>
    </source>
</reference>
<organism evidence="7 8">
    <name type="scientific">Aureococcus anophagefferens</name>
    <name type="common">Harmful bloom alga</name>
    <dbReference type="NCBI Taxonomy" id="44056"/>
    <lineage>
        <taxon>Eukaryota</taxon>
        <taxon>Sar</taxon>
        <taxon>Stramenopiles</taxon>
        <taxon>Ochrophyta</taxon>
        <taxon>Pelagophyceae</taxon>
        <taxon>Pelagomonadales</taxon>
        <taxon>Pelagomonadaceae</taxon>
        <taxon>Aureococcus</taxon>
    </lineage>
</organism>
<keyword evidence="1" id="KW-0597">Phosphoprotein</keyword>
<evidence type="ECO:0000313" key="8">
    <source>
        <dbReference type="Proteomes" id="UP001363151"/>
    </source>
</evidence>
<dbReference type="InterPro" id="IPR019734">
    <property type="entry name" value="TPR_rpt"/>
</dbReference>
<name>A0ABR1G888_AURAN</name>
<dbReference type="SMART" id="SM00028">
    <property type="entry name" value="TPR"/>
    <property type="match status" value="2"/>
</dbReference>
<feature type="region of interest" description="Disordered" evidence="5">
    <location>
        <begin position="1"/>
        <end position="112"/>
    </location>
</feature>
<sequence>MPGMGGFGMEEELPMQLPMPDATPDKPHDVCKDGSVVKVKVEAGPEGPRGRRPDVGDECVVTWTEKQSTGKAAAPREESKEAQSDDDDAGDAAPARDINGGSRAPVDDAGSFLVSSSGKPRAIVIGDLEDESVPPGLHDAIPTMIKGEKVSLTLDKGKQSKRCVGATTCECELVAVMPVDDCTKFKERTVLKKTLKPSSELDEVQLLLRKNVSWKVGDPGARRQDDDVVVESERFNGILGDLRPSQLQLAICRMALKEEALVRVGDEKEHTVWSVVVESFQPVTDCSGEAQDGSVLKKEVKEGDGWDMPTDEFDVSLSVTSAKWLSGAGRALGDVEGLSPAPREVPEVPEGQDPVYPELVHVSTLDPPLRLACRAMKKGEVGHVTASVGSFTKGGSTGVANLPEGDAKAVAKIKLVLHSWRDNEKLTDCGTVLKKTTTEGGDDSRKAQQLDGVTVHFLNLELGLGKEDGADPEAEQKWEPVENFAPFTVDWTIDETDAACPGLEEGATAMKVAEVAEVTVKQGGRDGEQGYPAEGFDFSLEGRSHFSACAGRDVRATLRLDDIRRLPPSYELESIPKLARAEELKAKGNYCFAGRRNVDRAVRRYGGAIDCITSCSEKDLSDAQNAQKAGLNVSLHNNRAQCYIIQEEWQKGKGDCDRALEGDPTNVKALFRRGHCCFHLDDWFEAKKNFKRCLELDPKCREAHKGLVTIAARAKEQNAKDKGKFDGYKLAQAIKSDKPDIAPKPDPDEAVDAAENGQEDGDKDGCVEPAAGGKLKIAAAAAALLAGGALCAWFFLKDE</sequence>
<gene>
    <name evidence="7" type="ORF">SO694_00048239</name>
</gene>
<protein>
    <submittedName>
        <fullName evidence="7">FK506 binding protein</fullName>
    </submittedName>
</protein>
<dbReference type="Pfam" id="PF07719">
    <property type="entry name" value="TPR_2"/>
    <property type="match status" value="1"/>
</dbReference>
<dbReference type="InterPro" id="IPR050754">
    <property type="entry name" value="FKBP4/5/8-like"/>
</dbReference>
<keyword evidence="8" id="KW-1185">Reference proteome</keyword>
<dbReference type="SUPFAM" id="SSF48452">
    <property type="entry name" value="TPR-like"/>
    <property type="match status" value="1"/>
</dbReference>
<keyword evidence="2" id="KW-0677">Repeat</keyword>
<evidence type="ECO:0000313" key="7">
    <source>
        <dbReference type="EMBL" id="KAK7249400.1"/>
    </source>
</evidence>
<feature type="compositionally biased region" description="Basic and acidic residues" evidence="5">
    <location>
        <begin position="74"/>
        <end position="83"/>
    </location>
</feature>
<keyword evidence="6" id="KW-0472">Membrane</keyword>
<evidence type="ECO:0000256" key="1">
    <source>
        <dbReference type="ARBA" id="ARBA00022553"/>
    </source>
</evidence>
<feature type="transmembrane region" description="Helical" evidence="6">
    <location>
        <begin position="777"/>
        <end position="796"/>
    </location>
</feature>
<dbReference type="Proteomes" id="UP001363151">
    <property type="component" value="Unassembled WGS sequence"/>
</dbReference>
<feature type="region of interest" description="Disordered" evidence="5">
    <location>
        <begin position="736"/>
        <end position="765"/>
    </location>
</feature>
<comment type="caution">
    <text evidence="7">The sequence shown here is derived from an EMBL/GenBank/DDBJ whole genome shotgun (WGS) entry which is preliminary data.</text>
</comment>
<dbReference type="InterPro" id="IPR013105">
    <property type="entry name" value="TPR_2"/>
</dbReference>
<evidence type="ECO:0000256" key="6">
    <source>
        <dbReference type="SAM" id="Phobius"/>
    </source>
</evidence>
<feature type="repeat" description="TPR" evidence="4">
    <location>
        <begin position="667"/>
        <end position="700"/>
    </location>
</feature>
<dbReference type="InterPro" id="IPR011990">
    <property type="entry name" value="TPR-like_helical_dom_sf"/>
</dbReference>